<organism evidence="1 2">
    <name type="scientific">Candidatus Anoxymicrobium japonicum</name>
    <dbReference type="NCBI Taxonomy" id="2013648"/>
    <lineage>
        <taxon>Bacteria</taxon>
        <taxon>Bacillati</taxon>
        <taxon>Actinomycetota</taxon>
        <taxon>Candidatus Geothermincolia</taxon>
        <taxon>Candidatus Geothermincolales</taxon>
        <taxon>Candidatus Anoxymicrobiaceae</taxon>
        <taxon>Candidatus Anoxymicrobium</taxon>
    </lineage>
</organism>
<comment type="caution">
    <text evidence="1">The sequence shown here is derived from an EMBL/GenBank/DDBJ whole genome shotgun (WGS) entry which is preliminary data.</text>
</comment>
<dbReference type="SUPFAM" id="SSF63411">
    <property type="entry name" value="LuxS/MPP-like metallohydrolase"/>
    <property type="match status" value="1"/>
</dbReference>
<dbReference type="Proteomes" id="UP000233654">
    <property type="component" value="Unassembled WGS sequence"/>
</dbReference>
<dbReference type="GO" id="GO:0046872">
    <property type="term" value="F:metal ion binding"/>
    <property type="evidence" value="ECO:0007669"/>
    <property type="project" value="InterPro"/>
</dbReference>
<accession>A0A2N3G688</accession>
<dbReference type="Gene3D" id="3.30.830.10">
    <property type="entry name" value="Metalloenzyme, LuxS/M16 peptidase-like"/>
    <property type="match status" value="1"/>
</dbReference>
<reference evidence="1 2" key="1">
    <citation type="journal article" date="2017" name="ISME J.">
        <title>Potential for microbial H2 and metal transformations associated with novel bacteria and archaea in deep terrestrial subsurface sediments.</title>
        <authorList>
            <person name="Hernsdorf A.W."/>
            <person name="Amano Y."/>
            <person name="Miyakawa K."/>
            <person name="Ise K."/>
            <person name="Suzuki Y."/>
            <person name="Anantharaman K."/>
            <person name="Probst A."/>
            <person name="Burstein D."/>
            <person name="Thomas B.C."/>
            <person name="Banfield J.F."/>
        </authorList>
    </citation>
    <scope>NUCLEOTIDE SEQUENCE [LARGE SCALE GENOMIC DNA]</scope>
    <source>
        <strain evidence="1">HGW-Actinobacteria-3</strain>
    </source>
</reference>
<protein>
    <submittedName>
        <fullName evidence="1">Uncharacterized protein</fullName>
    </submittedName>
</protein>
<proteinExistence type="predicted"/>
<dbReference type="InterPro" id="IPR011249">
    <property type="entry name" value="Metalloenz_LuxS/M16"/>
</dbReference>
<dbReference type="EMBL" id="PHEX01000026">
    <property type="protein sequence ID" value="PKQ28239.1"/>
    <property type="molecule type" value="Genomic_DNA"/>
</dbReference>
<sequence>MNRLTSSELAGGERLDIEEIVSRVEKVTMDDLRTVFDETWGATPLSLAVIGPFEQGALSLAGITREM</sequence>
<evidence type="ECO:0000313" key="2">
    <source>
        <dbReference type="Proteomes" id="UP000233654"/>
    </source>
</evidence>
<gene>
    <name evidence="1" type="ORF">CVT63_03885</name>
</gene>
<evidence type="ECO:0000313" key="1">
    <source>
        <dbReference type="EMBL" id="PKQ28239.1"/>
    </source>
</evidence>
<name>A0A2N3G688_9ACTN</name>
<dbReference type="AlphaFoldDB" id="A0A2N3G688"/>